<organism evidence="10">
    <name type="scientific">viral metagenome</name>
    <dbReference type="NCBI Taxonomy" id="1070528"/>
    <lineage>
        <taxon>unclassified sequences</taxon>
        <taxon>metagenomes</taxon>
        <taxon>organismal metagenomes</taxon>
    </lineage>
</organism>
<accession>A0A6C0JBA9</accession>
<evidence type="ECO:0000256" key="3">
    <source>
        <dbReference type="ARBA" id="ARBA00022679"/>
    </source>
</evidence>
<evidence type="ECO:0000256" key="5">
    <source>
        <dbReference type="ARBA" id="ARBA00022840"/>
    </source>
</evidence>
<name>A0A6C0JBA9_9ZZZZ</name>
<evidence type="ECO:0000313" key="10">
    <source>
        <dbReference type="EMBL" id="QHU03095.1"/>
    </source>
</evidence>
<evidence type="ECO:0000256" key="8">
    <source>
        <dbReference type="SAM" id="MobiDB-lite"/>
    </source>
</evidence>
<dbReference type="InterPro" id="IPR045355">
    <property type="entry name" value="PolyA_pol_cat_su"/>
</dbReference>
<evidence type="ECO:0000256" key="2">
    <source>
        <dbReference type="ARBA" id="ARBA00022664"/>
    </source>
</evidence>
<dbReference type="CDD" id="cd20921">
    <property type="entry name" value="polyA_pol_Pycodna"/>
    <property type="match status" value="1"/>
</dbReference>
<evidence type="ECO:0000256" key="7">
    <source>
        <dbReference type="ARBA" id="ARBA00023163"/>
    </source>
</evidence>
<evidence type="ECO:0000259" key="9">
    <source>
        <dbReference type="Pfam" id="PF19244"/>
    </source>
</evidence>
<dbReference type="GO" id="GO:0006397">
    <property type="term" value="P:mRNA processing"/>
    <property type="evidence" value="ECO:0007669"/>
    <property type="project" value="UniProtKB-KW"/>
</dbReference>
<dbReference type="GO" id="GO:0005524">
    <property type="term" value="F:ATP binding"/>
    <property type="evidence" value="ECO:0007669"/>
    <property type="project" value="UniProtKB-KW"/>
</dbReference>
<reference evidence="10" key="1">
    <citation type="journal article" date="2020" name="Nature">
        <title>Giant virus diversity and host interactions through global metagenomics.</title>
        <authorList>
            <person name="Schulz F."/>
            <person name="Roux S."/>
            <person name="Paez-Espino D."/>
            <person name="Jungbluth S."/>
            <person name="Walsh D.A."/>
            <person name="Denef V.J."/>
            <person name="McMahon K.D."/>
            <person name="Konstantinidis K.T."/>
            <person name="Eloe-Fadrosh E.A."/>
            <person name="Kyrpides N.C."/>
            <person name="Woyke T."/>
        </authorList>
    </citation>
    <scope>NUCLEOTIDE SEQUENCE</scope>
    <source>
        <strain evidence="10">GVMAG-M-3300025890-48</strain>
    </source>
</reference>
<evidence type="ECO:0000256" key="1">
    <source>
        <dbReference type="ARBA" id="ARBA00004328"/>
    </source>
</evidence>
<feature type="compositionally biased region" description="Basic residues" evidence="8">
    <location>
        <begin position="437"/>
        <end position="461"/>
    </location>
</feature>
<evidence type="ECO:0000256" key="6">
    <source>
        <dbReference type="ARBA" id="ARBA00022844"/>
    </source>
</evidence>
<dbReference type="AlphaFoldDB" id="A0A6C0JBA9"/>
<protein>
    <recommendedName>
        <fullName evidence="9">Poly(A) polymerase catalytic subunit domain-containing protein</fullName>
    </recommendedName>
</protein>
<sequence length="467" mass="54546">MAACKKNPTFEEKELQILRNAVDNAEAKAGKKLTQAEETQKIIKIVENFLRKKKLVCYGGTAINNILPTEDQFYDKNIELPDYDFFSHNALNDAKALADIYAKNNYSDVEAKSGIHHGTYKVYVNFIPVADITYIPKDLFNSISKESVKVAGILYAPPNYLRMAMYLELSRPQGDVSRWEKVLKRLILLNKNYPMRNPKCHHVDFMRSFENKNKNDMHDIYMTVRDSITDQGLVFFGGYASSLYSKYMPKRERKMFHLKSPDFDALSDDPETSAVIIKERLMDEGFDKVKVFKRPGVGEIIAPHYEISVDKETVAFIYKPLACHSYNVIRLSGRKVKVATIDTMLSFYLAFLYANRPYYDHDRILCMSQYLFSVQARNRLEQKGLLKRFSLNCVGDQDTMEDIRAEKAANFEKLKNKRGTKQWDEYFLRYNPTTDKKKNKHKHKTRKRKKRKKKKKTKKRGLFLWAK</sequence>
<dbReference type="GO" id="GO:0044423">
    <property type="term" value="C:virion component"/>
    <property type="evidence" value="ECO:0007669"/>
    <property type="project" value="UniProtKB-KW"/>
</dbReference>
<keyword evidence="2" id="KW-0507">mRNA processing</keyword>
<dbReference type="GO" id="GO:0016740">
    <property type="term" value="F:transferase activity"/>
    <property type="evidence" value="ECO:0007669"/>
    <property type="project" value="UniProtKB-KW"/>
</dbReference>
<keyword evidence="4" id="KW-0547">Nucleotide-binding</keyword>
<keyword evidence="7" id="KW-0804">Transcription</keyword>
<keyword evidence="5" id="KW-0067">ATP-binding</keyword>
<proteinExistence type="predicted"/>
<feature type="domain" description="Poly(A) polymerase catalytic subunit" evidence="9">
    <location>
        <begin position="45"/>
        <end position="173"/>
    </location>
</feature>
<feature type="region of interest" description="Disordered" evidence="8">
    <location>
        <begin position="431"/>
        <end position="467"/>
    </location>
</feature>
<dbReference type="EMBL" id="MN740369">
    <property type="protein sequence ID" value="QHU03095.1"/>
    <property type="molecule type" value="Genomic_DNA"/>
</dbReference>
<keyword evidence="3" id="KW-0808">Transferase</keyword>
<keyword evidence="6" id="KW-0946">Virion</keyword>
<comment type="subcellular location">
    <subcellularLocation>
        <location evidence="1">Virion</location>
    </subcellularLocation>
</comment>
<evidence type="ECO:0000256" key="4">
    <source>
        <dbReference type="ARBA" id="ARBA00022741"/>
    </source>
</evidence>
<dbReference type="Pfam" id="PF19244">
    <property type="entry name" value="Poly_A_pol_cat"/>
    <property type="match status" value="1"/>
</dbReference>